<evidence type="ECO:0000313" key="1">
    <source>
        <dbReference type="EMBL" id="ACD37082.1"/>
    </source>
</evidence>
<proteinExistence type="predicted"/>
<gene>
    <name evidence="1" type="primary">wfeH</name>
</gene>
<dbReference type="EMBL" id="EU296412">
    <property type="protein sequence ID" value="ACD37082.1"/>
    <property type="molecule type" value="Genomic_DNA"/>
</dbReference>
<reference evidence="1" key="1">
    <citation type="journal article" date="2008" name="FEMS Microbiol. Rev.">
        <title>Structure and genetics of Shigella O antigens.</title>
        <authorList>
            <person name="Liu B."/>
            <person name="Knirel Y.A."/>
            <person name="Feng L."/>
            <person name="Perepelov A.V."/>
            <person name="Senchenkova S.N."/>
            <person name="Wang Q."/>
            <person name="Reeves P.R."/>
            <person name="Wang L."/>
        </authorList>
    </citation>
    <scope>NUCLEOTIDE SEQUENCE</scope>
</reference>
<dbReference type="SUPFAM" id="SSF53448">
    <property type="entry name" value="Nucleotide-diphospho-sugar transferases"/>
    <property type="match status" value="1"/>
</dbReference>
<accession>B5L3Z8</accession>
<protein>
    <submittedName>
        <fullName evidence="1">WfeH</fullName>
    </submittedName>
</protein>
<name>B5L3Z8_SHIBO</name>
<dbReference type="AlphaFoldDB" id="B5L3Z8"/>
<organism evidence="1">
    <name type="scientific">Shigella boydii</name>
    <dbReference type="NCBI Taxonomy" id="621"/>
    <lineage>
        <taxon>Bacteria</taxon>
        <taxon>Pseudomonadati</taxon>
        <taxon>Pseudomonadota</taxon>
        <taxon>Gammaproteobacteria</taxon>
        <taxon>Enterobacterales</taxon>
        <taxon>Enterobacteriaceae</taxon>
        <taxon>Shigella</taxon>
    </lineage>
</organism>
<dbReference type="InterPro" id="IPR029044">
    <property type="entry name" value="Nucleotide-diphossugar_trans"/>
</dbReference>
<sequence>MIMNVIDKIIMGLKSIYLSFLYTIYNLFLNENRFEETNEVHVVVSLTCFPGRIKKVYLTLESIMAQQYNNFKVVLYLSHEEFPKGLEDLPRSLIRLHKRGVDINFTCENIRSYKKLHYALSDFPELPVITADDDVLYPSRWVNDFMESHKLFHDDILFARGHQITFDRNGNVKKYISFGKPAGYSASSLYIPTGVSGILYPPGCFFQDVQNKDIFMKLAPNADDIWYKVMTLLNGRKSRLIYKKPIHYPPILGTQKISLRKQNLSKQHLNNDTQLLNLIDYYSIELADFKKKE</sequence>